<evidence type="ECO:0000256" key="1">
    <source>
        <dbReference type="SAM" id="MobiDB-lite"/>
    </source>
</evidence>
<feature type="transmembrane region" description="Helical" evidence="2">
    <location>
        <begin position="21"/>
        <end position="43"/>
    </location>
</feature>
<feature type="transmembrane region" description="Helical" evidence="2">
    <location>
        <begin position="204"/>
        <end position="227"/>
    </location>
</feature>
<dbReference type="RefSeq" id="WP_130487198.1">
    <property type="nucleotide sequence ID" value="NZ_CBCSEB010000023.1"/>
</dbReference>
<name>A0A4Q7MRR3_9BURK</name>
<dbReference type="EMBL" id="SGWZ01000003">
    <property type="protein sequence ID" value="RZS69572.1"/>
    <property type="molecule type" value="Genomic_DNA"/>
</dbReference>
<reference evidence="3 4" key="1">
    <citation type="submission" date="2019-02" db="EMBL/GenBank/DDBJ databases">
        <title>Genomic Encyclopedia of Type Strains, Phase IV (KMG-IV): sequencing the most valuable type-strain genomes for metagenomic binning, comparative biology and taxonomic classification.</title>
        <authorList>
            <person name="Goeker M."/>
        </authorList>
    </citation>
    <scope>NUCLEOTIDE SEQUENCE [LARGE SCALE GENOMIC DNA]</scope>
    <source>
        <strain evidence="3 4">DSM 16618</strain>
    </source>
</reference>
<dbReference type="AlphaFoldDB" id="A0A4Q7MRR3"/>
<feature type="transmembrane region" description="Helical" evidence="2">
    <location>
        <begin position="55"/>
        <end position="85"/>
    </location>
</feature>
<keyword evidence="2" id="KW-0472">Membrane</keyword>
<dbReference type="Proteomes" id="UP000292039">
    <property type="component" value="Unassembled WGS sequence"/>
</dbReference>
<comment type="caution">
    <text evidence="3">The sequence shown here is derived from an EMBL/GenBank/DDBJ whole genome shotgun (WGS) entry which is preliminary data.</text>
</comment>
<feature type="region of interest" description="Disordered" evidence="1">
    <location>
        <begin position="172"/>
        <end position="192"/>
    </location>
</feature>
<keyword evidence="2" id="KW-1133">Transmembrane helix</keyword>
<evidence type="ECO:0000256" key="2">
    <source>
        <dbReference type="SAM" id="Phobius"/>
    </source>
</evidence>
<organism evidence="3 4">
    <name type="scientific">Kerstersia gyiorum</name>
    <dbReference type="NCBI Taxonomy" id="206506"/>
    <lineage>
        <taxon>Bacteria</taxon>
        <taxon>Pseudomonadati</taxon>
        <taxon>Pseudomonadota</taxon>
        <taxon>Betaproteobacteria</taxon>
        <taxon>Burkholderiales</taxon>
        <taxon>Alcaligenaceae</taxon>
        <taxon>Kerstersia</taxon>
    </lineage>
</organism>
<keyword evidence="2" id="KW-0812">Transmembrane</keyword>
<evidence type="ECO:0000313" key="3">
    <source>
        <dbReference type="EMBL" id="RZS69572.1"/>
    </source>
</evidence>
<protein>
    <submittedName>
        <fullName evidence="3">Uncharacterized protein</fullName>
    </submittedName>
</protein>
<accession>A0A4Q7MRR3</accession>
<proteinExistence type="predicted"/>
<sequence>MKTILSSIEPSVESASKLAGACVKLSIALGCITAIFYSLRIGYFPQGMTLGDGLLFLVVAGCFGAVYAIFLGSMVSLGISIAWLLRPVLQGIFWGVSKIVRAKDKQVYQLARFAWWSVPYALIGVIFAVWLAGYDWRAYLNLFLMVVALYVFYSLAVDTGARYKQSRQAVEPDEASTMAPEQSKQPLAVPGSPKPAGLNRHKHLYFVSIAVVVLLPLLMSNSIGQLLDGAMRLAQIRVEHPILYVKAPYNQMFPQSLEVSTATAPQGFTAYEKVVILFRGVGDAIVVSFKDGDYIRQLDLPNDHVMVERRQHLNEMK</sequence>
<feature type="transmembrane region" description="Helical" evidence="2">
    <location>
        <begin position="113"/>
        <end position="132"/>
    </location>
</feature>
<gene>
    <name evidence="3" type="ORF">EV679_2174</name>
</gene>
<feature type="transmembrane region" description="Helical" evidence="2">
    <location>
        <begin position="138"/>
        <end position="157"/>
    </location>
</feature>
<evidence type="ECO:0000313" key="4">
    <source>
        <dbReference type="Proteomes" id="UP000292039"/>
    </source>
</evidence>